<evidence type="ECO:0000256" key="5">
    <source>
        <dbReference type="ARBA" id="ARBA00022801"/>
    </source>
</evidence>
<dbReference type="GO" id="GO:0015074">
    <property type="term" value="P:DNA integration"/>
    <property type="evidence" value="ECO:0007669"/>
    <property type="project" value="InterPro"/>
</dbReference>
<evidence type="ECO:0000256" key="4">
    <source>
        <dbReference type="ARBA" id="ARBA00022759"/>
    </source>
</evidence>
<dbReference type="AlphaFoldDB" id="A0A3M0JXI9"/>
<feature type="region of interest" description="Disordered" evidence="7">
    <location>
        <begin position="740"/>
        <end position="841"/>
    </location>
</feature>
<feature type="compositionally biased region" description="Polar residues" evidence="7">
    <location>
        <begin position="829"/>
        <end position="841"/>
    </location>
</feature>
<feature type="compositionally biased region" description="Acidic residues" evidence="7">
    <location>
        <begin position="607"/>
        <end position="616"/>
    </location>
</feature>
<keyword evidence="1" id="KW-0808">Transferase</keyword>
<dbReference type="GO" id="GO:0016787">
    <property type="term" value="F:hydrolase activity"/>
    <property type="evidence" value="ECO:0007669"/>
    <property type="project" value="UniProtKB-KW"/>
</dbReference>
<dbReference type="Pfam" id="PF00665">
    <property type="entry name" value="rve"/>
    <property type="match status" value="1"/>
</dbReference>
<feature type="compositionally biased region" description="Polar residues" evidence="7">
    <location>
        <begin position="762"/>
        <end position="775"/>
    </location>
</feature>
<evidence type="ECO:0000313" key="10">
    <source>
        <dbReference type="Proteomes" id="UP000269221"/>
    </source>
</evidence>
<feature type="region of interest" description="Disordered" evidence="7">
    <location>
        <begin position="268"/>
        <end position="353"/>
    </location>
</feature>
<evidence type="ECO:0000256" key="7">
    <source>
        <dbReference type="SAM" id="MobiDB-lite"/>
    </source>
</evidence>
<gene>
    <name evidence="9" type="ORF">DUI87_23879</name>
</gene>
<dbReference type="GO" id="GO:0003964">
    <property type="term" value="F:RNA-directed DNA polymerase activity"/>
    <property type="evidence" value="ECO:0007669"/>
    <property type="project" value="UniProtKB-KW"/>
</dbReference>
<organism evidence="9 10">
    <name type="scientific">Hirundo rustica rustica</name>
    <dbReference type="NCBI Taxonomy" id="333673"/>
    <lineage>
        <taxon>Eukaryota</taxon>
        <taxon>Metazoa</taxon>
        <taxon>Chordata</taxon>
        <taxon>Craniata</taxon>
        <taxon>Vertebrata</taxon>
        <taxon>Euteleostomi</taxon>
        <taxon>Archelosauria</taxon>
        <taxon>Archosauria</taxon>
        <taxon>Dinosauria</taxon>
        <taxon>Saurischia</taxon>
        <taxon>Theropoda</taxon>
        <taxon>Coelurosauria</taxon>
        <taxon>Aves</taxon>
        <taxon>Neognathae</taxon>
        <taxon>Neoaves</taxon>
        <taxon>Telluraves</taxon>
        <taxon>Australaves</taxon>
        <taxon>Passeriformes</taxon>
        <taxon>Sylvioidea</taxon>
        <taxon>Hirundinidae</taxon>
        <taxon>Hirundo</taxon>
    </lineage>
</organism>
<dbReference type="Gene3D" id="3.30.420.10">
    <property type="entry name" value="Ribonuclease H-like superfamily/Ribonuclease H"/>
    <property type="match status" value="1"/>
</dbReference>
<dbReference type="PROSITE" id="PS50994">
    <property type="entry name" value="INTEGRASE"/>
    <property type="match status" value="1"/>
</dbReference>
<dbReference type="InterPro" id="IPR036397">
    <property type="entry name" value="RNaseH_sf"/>
</dbReference>
<feature type="compositionally biased region" description="Polar residues" evidence="7">
    <location>
        <begin position="420"/>
        <end position="438"/>
    </location>
</feature>
<dbReference type="OrthoDB" id="9219679at2759"/>
<feature type="compositionally biased region" description="Polar residues" evidence="7">
    <location>
        <begin position="270"/>
        <end position="282"/>
    </location>
</feature>
<sequence length="973" mass="106810">MDNISQVIHNCETCAAIKQAKRVKPLWYGGRWLKYRYGEAWQIDYITLPQTRQGKRYVLTMVEATTGWLETYPVPHATARNTILGLEKQVLWRHGTPERIESDNGTHFKNGLINTWAREHGIEWIYHIPYHAPAAGKVERCNGLLKTTLKALSRGTFKNWELNLAKATWMVNTRGSINRAGPAQSEPLHTVDGDKVPVVHMKGVLGKTVWINPTSSKGRPIRGIVFAQGPGSTWWWLFQLDQVAVCTLSLQWGTNRNVLSGINARKEQFDTGSSSRDTTAPSRRSDTEQDKANPDSQAPSLLPGWPADQALSGQWLRTGGGSGLPLSHTEEEGPLASTENNMDPELSQRGDSTGQEITVEEFDPRQEEATIHEDSPCGAVRHQEWHQWEVGVRVQWGDGTQQELPMDRWVHPEEDEDAQSCAQQGPASPSSVGTQVAGDTTRELPSASPAPGSPREDELVAAAAAAGAAEEVEEPPEHVVPEVGKAPGSPACCEEVPWAGTESPVPAPRSPPGCCQPLLDLERHISSQVVLQAVLEIQASGQQPEEQGHLGQSAAAEDEAAATAQREESPTSAPLSPRCPASPEPGPLGVQALSEQQEEAHRASVQAEEESEEGALLEELQQSQGKYAEDKELPQGESSKYPEGSQAEACIGQELSPRGTSNSHEGAQGESCIGQELSPRGTSNNHEGALGEFCIGQELSPPETSSNKEGAKGEACIEQDLSLEASSYHLLSDWDECMEEELSLGDAESWQEVSDWEEYTEQGLSQEEVGSSHNLSDWEEYSEHELSHSDVGTYQDVSDWEGSLEQDPSQEEDTLAQKVHGGNEKRPSPLSSWENDSNQDFMQDSWEESIGAKAFLPEDDEWDDVSILELLEDEGRERQLAGLAGGGFPVPVPREAWAEPCPRWPPYASPPHVEALTPIVCLTPRAFRKQVPEDGSLSQQRAPRKKRLSRLRRALRALRGLFRFPCLAPQPQD</sequence>
<dbReference type="InterPro" id="IPR001584">
    <property type="entry name" value="Integrase_cat-core"/>
</dbReference>
<dbReference type="PANTHER" id="PTHR41694">
    <property type="entry name" value="ENDOGENOUS RETROVIRUS GROUP K MEMBER POL PROTEIN"/>
    <property type="match status" value="1"/>
</dbReference>
<keyword evidence="4" id="KW-0255">Endonuclease</keyword>
<keyword evidence="5" id="KW-0378">Hydrolase</keyword>
<proteinExistence type="predicted"/>
<feature type="compositionally biased region" description="Low complexity" evidence="7">
    <location>
        <begin position="460"/>
        <end position="469"/>
    </location>
</feature>
<evidence type="ECO:0000256" key="1">
    <source>
        <dbReference type="ARBA" id="ARBA00022679"/>
    </source>
</evidence>
<keyword evidence="10" id="KW-1185">Reference proteome</keyword>
<name>A0A3M0JXI9_HIRRU</name>
<feature type="region of interest" description="Disordered" evidence="7">
    <location>
        <begin position="540"/>
        <end position="714"/>
    </location>
</feature>
<evidence type="ECO:0000313" key="9">
    <source>
        <dbReference type="EMBL" id="RMB99626.1"/>
    </source>
</evidence>
<protein>
    <recommendedName>
        <fullName evidence="8">Integrase catalytic domain-containing protein</fullName>
    </recommendedName>
</protein>
<reference evidence="9 10" key="1">
    <citation type="submission" date="2018-07" db="EMBL/GenBank/DDBJ databases">
        <title>A high quality draft genome assembly of the barn swallow (H. rustica rustica).</title>
        <authorList>
            <person name="Formenti G."/>
            <person name="Chiara M."/>
            <person name="Poveda L."/>
            <person name="Francoijs K.-J."/>
            <person name="Bonisoli-Alquati A."/>
            <person name="Canova L."/>
            <person name="Gianfranceschi L."/>
            <person name="Horner D.S."/>
            <person name="Saino N."/>
        </authorList>
    </citation>
    <scope>NUCLEOTIDE SEQUENCE [LARGE SCALE GENOMIC DNA]</scope>
    <source>
        <strain evidence="9">Chelidonia</strain>
        <tissue evidence="9">Blood</tissue>
    </source>
</reference>
<keyword evidence="6" id="KW-0695">RNA-directed DNA polymerase</keyword>
<feature type="region of interest" description="Disordered" evidence="7">
    <location>
        <begin position="413"/>
        <end position="514"/>
    </location>
</feature>
<dbReference type="GO" id="GO:0035613">
    <property type="term" value="F:RNA stem-loop binding"/>
    <property type="evidence" value="ECO:0007669"/>
    <property type="project" value="TreeGrafter"/>
</dbReference>
<evidence type="ECO:0000256" key="2">
    <source>
        <dbReference type="ARBA" id="ARBA00022695"/>
    </source>
</evidence>
<dbReference type="Proteomes" id="UP000269221">
    <property type="component" value="Unassembled WGS sequence"/>
</dbReference>
<accession>A0A3M0JXI9</accession>
<feature type="domain" description="Integrase catalytic" evidence="8">
    <location>
        <begin position="21"/>
        <end position="195"/>
    </location>
</feature>
<keyword evidence="2" id="KW-0548">Nucleotidyltransferase</keyword>
<dbReference type="GO" id="GO:0004519">
    <property type="term" value="F:endonuclease activity"/>
    <property type="evidence" value="ECO:0007669"/>
    <property type="project" value="UniProtKB-KW"/>
</dbReference>
<evidence type="ECO:0000259" key="8">
    <source>
        <dbReference type="PROSITE" id="PS50994"/>
    </source>
</evidence>
<dbReference type="InterPro" id="IPR012337">
    <property type="entry name" value="RNaseH-like_sf"/>
</dbReference>
<dbReference type="SUPFAM" id="SSF53098">
    <property type="entry name" value="Ribonuclease H-like"/>
    <property type="match status" value="1"/>
</dbReference>
<dbReference type="PANTHER" id="PTHR41694:SF3">
    <property type="entry name" value="RNA-DIRECTED DNA POLYMERASE-RELATED"/>
    <property type="match status" value="1"/>
</dbReference>
<dbReference type="EMBL" id="QRBI01000148">
    <property type="protein sequence ID" value="RMB99626.1"/>
    <property type="molecule type" value="Genomic_DNA"/>
</dbReference>
<keyword evidence="3" id="KW-0540">Nuclease</keyword>
<feature type="compositionally biased region" description="Acidic residues" evidence="7">
    <location>
        <begin position="798"/>
        <end position="814"/>
    </location>
</feature>
<comment type="caution">
    <text evidence="9">The sequence shown here is derived from an EMBL/GenBank/DDBJ whole genome shotgun (WGS) entry which is preliminary data.</text>
</comment>
<feature type="compositionally biased region" description="Basic and acidic residues" evidence="7">
    <location>
        <begin position="283"/>
        <end position="293"/>
    </location>
</feature>
<evidence type="ECO:0000256" key="3">
    <source>
        <dbReference type="ARBA" id="ARBA00022722"/>
    </source>
</evidence>
<evidence type="ECO:0000256" key="6">
    <source>
        <dbReference type="ARBA" id="ARBA00022918"/>
    </source>
</evidence>